<dbReference type="PANTHER" id="PTHR13132:SF29">
    <property type="entry name" value="ALPHA-(1,6)-FUCOSYLTRANSFERASE"/>
    <property type="match status" value="1"/>
</dbReference>
<dbReference type="AlphaFoldDB" id="W7HWN5"/>
<sequence>MPPHLVRLVVTAACLGIICYSFWRLSFGGLVGDASIGNLSGSGHFIDAHGDYVQGLVPPIHDNSHKHDYNGNLPIGTVDDDPDPGVEDNSDLAVGDGGKPKSSGSGERTVYITVTATVGNAATDVPTAVADKTDVAPADSSASAIVRDFERYHGLEEDYTKSLTDGDQKILKDIVALSTRQTRIKRMYDLDGANEWHKFLQDQDDSAMPPFTKFTQEFLYRWQHPDPSTCKDRRFLVLHHNWDGNGLGTVVHGTGWVLGLAIRLNRILVYDDAASPGKNFLEEKCSQDGLRSLDCIFEPFSSCSSTRDANGSNSIKLRSYWKIPEHIDMSTSAVPPLFGQMLRNNFPQMHTDAIKYWWRSQAAAYMMRMNGPALRRLKEFRQDAELNKAYTHNESGVAVSVPVPYPLPDGSFSMHVRHGDKGIEMELIPFRKYVDRAEEFAAMNMIMANKICFISTEDQEVLDEAKTIGNAWISPNTTSNQNWTWVWSEIPRINGGPVEQLNKFGNRTDMTIKWMQQLFFAIEAPYILGTRGSGWNRMIDELRCIWVDCRTPYMEVGPFEDWVHYNF</sequence>
<dbReference type="OrthoDB" id="2014825at2759"/>
<name>W7HWN5_9PEZI</name>
<organism evidence="2 3">
    <name type="scientific">Drechslerella stenobrocha 248</name>
    <dbReference type="NCBI Taxonomy" id="1043628"/>
    <lineage>
        <taxon>Eukaryota</taxon>
        <taxon>Fungi</taxon>
        <taxon>Dikarya</taxon>
        <taxon>Ascomycota</taxon>
        <taxon>Pezizomycotina</taxon>
        <taxon>Orbiliomycetes</taxon>
        <taxon>Orbiliales</taxon>
        <taxon>Orbiliaceae</taxon>
        <taxon>Drechslerella</taxon>
    </lineage>
</organism>
<reference evidence="2 3" key="1">
    <citation type="submission" date="2013-05" db="EMBL/GenBank/DDBJ databases">
        <title>Drechslerella stenobrocha genome reveals carnivorous origination and mechanical trapping mechanism of predatory fungi.</title>
        <authorList>
            <person name="Liu X."/>
            <person name="Zhang W."/>
            <person name="Liu K."/>
        </authorList>
    </citation>
    <scope>NUCLEOTIDE SEQUENCE [LARGE SCALE GENOMIC DNA]</scope>
    <source>
        <strain evidence="2 3">248</strain>
    </source>
</reference>
<gene>
    <name evidence="2" type="ORF">DRE_06730</name>
</gene>
<protein>
    <submittedName>
        <fullName evidence="2">Uncharacterized protein</fullName>
    </submittedName>
</protein>
<evidence type="ECO:0000256" key="1">
    <source>
        <dbReference type="SAM" id="MobiDB-lite"/>
    </source>
</evidence>
<dbReference type="HOGENOM" id="CLU_463772_0_0_1"/>
<accession>W7HWN5</accession>
<feature type="region of interest" description="Disordered" evidence="1">
    <location>
        <begin position="63"/>
        <end position="106"/>
    </location>
</feature>
<dbReference type="PANTHER" id="PTHR13132">
    <property type="entry name" value="ALPHA- 1,6 -FUCOSYLTRANSFERASE"/>
    <property type="match status" value="1"/>
</dbReference>
<keyword evidence="3" id="KW-1185">Reference proteome</keyword>
<dbReference type="EMBL" id="KI966441">
    <property type="protein sequence ID" value="EWC44462.1"/>
    <property type="molecule type" value="Genomic_DNA"/>
</dbReference>
<evidence type="ECO:0000313" key="2">
    <source>
        <dbReference type="EMBL" id="EWC44462.1"/>
    </source>
</evidence>
<proteinExistence type="predicted"/>
<dbReference type="GO" id="GO:0006487">
    <property type="term" value="P:protein N-linked glycosylation"/>
    <property type="evidence" value="ECO:0007669"/>
    <property type="project" value="TreeGrafter"/>
</dbReference>
<dbReference type="Proteomes" id="UP000024837">
    <property type="component" value="Unassembled WGS sequence"/>
</dbReference>
<dbReference type="GO" id="GO:0046921">
    <property type="term" value="F:alpha-(1-&gt;6)-fucosyltransferase activity"/>
    <property type="evidence" value="ECO:0007669"/>
    <property type="project" value="TreeGrafter"/>
</dbReference>
<feature type="compositionally biased region" description="Acidic residues" evidence="1">
    <location>
        <begin position="78"/>
        <end position="90"/>
    </location>
</feature>
<evidence type="ECO:0000313" key="3">
    <source>
        <dbReference type="Proteomes" id="UP000024837"/>
    </source>
</evidence>